<dbReference type="PANTHER" id="PTHR45667">
    <property type="entry name" value="S-ADENOSYLMETHIONINE MITOCHONDRIAL CARRIER PROTEIN"/>
    <property type="match status" value="1"/>
</dbReference>
<dbReference type="InterPro" id="IPR018108">
    <property type="entry name" value="MCP_transmembrane"/>
</dbReference>
<dbReference type="RefSeq" id="XP_034254836.1">
    <property type="nucleotide sequence ID" value="XM_034398945.1"/>
</dbReference>
<dbReference type="InterPro" id="IPR002067">
    <property type="entry name" value="MCP"/>
</dbReference>
<keyword evidence="3 11" id="KW-0813">Transport</keyword>
<evidence type="ECO:0000256" key="1">
    <source>
        <dbReference type="ARBA" id="ARBA00004448"/>
    </source>
</evidence>
<evidence type="ECO:0000256" key="3">
    <source>
        <dbReference type="ARBA" id="ARBA00022448"/>
    </source>
</evidence>
<evidence type="ECO:0000313" key="14">
    <source>
        <dbReference type="RefSeq" id="XP_034254836.1"/>
    </source>
</evidence>
<dbReference type="PRINTS" id="PR00926">
    <property type="entry name" value="MITOCARRIER"/>
</dbReference>
<dbReference type="KEGG" id="tpal:117653328"/>
<evidence type="ECO:0000256" key="8">
    <source>
        <dbReference type="ARBA" id="ARBA00023128"/>
    </source>
</evidence>
<dbReference type="AlphaFoldDB" id="A0A6P9AH53"/>
<feature type="repeat" description="Solcar" evidence="10">
    <location>
        <begin position="87"/>
        <end position="170"/>
    </location>
</feature>
<evidence type="ECO:0000256" key="4">
    <source>
        <dbReference type="ARBA" id="ARBA00022692"/>
    </source>
</evidence>
<dbReference type="GO" id="GO:0055085">
    <property type="term" value="P:transmembrane transport"/>
    <property type="evidence" value="ECO:0007669"/>
    <property type="project" value="InterPro"/>
</dbReference>
<dbReference type="PROSITE" id="PS50920">
    <property type="entry name" value="SOLCAR"/>
    <property type="match status" value="3"/>
</dbReference>
<evidence type="ECO:0000256" key="11">
    <source>
        <dbReference type="RuleBase" id="RU000488"/>
    </source>
</evidence>
<evidence type="ECO:0000256" key="5">
    <source>
        <dbReference type="ARBA" id="ARBA00022737"/>
    </source>
</evidence>
<dbReference type="FunFam" id="1.50.40.10:FF:000018">
    <property type="entry name" value="S-adenosylmethionine mitochondrial carrier protein-like"/>
    <property type="match status" value="1"/>
</dbReference>
<organism evidence="14">
    <name type="scientific">Thrips palmi</name>
    <name type="common">Melon thrips</name>
    <dbReference type="NCBI Taxonomy" id="161013"/>
    <lineage>
        <taxon>Eukaryota</taxon>
        <taxon>Metazoa</taxon>
        <taxon>Ecdysozoa</taxon>
        <taxon>Arthropoda</taxon>
        <taxon>Hexapoda</taxon>
        <taxon>Insecta</taxon>
        <taxon>Pterygota</taxon>
        <taxon>Neoptera</taxon>
        <taxon>Paraneoptera</taxon>
        <taxon>Thysanoptera</taxon>
        <taxon>Terebrantia</taxon>
        <taxon>Thripoidea</taxon>
        <taxon>Thripidae</taxon>
        <taxon>Thrips</taxon>
    </lineage>
</organism>
<dbReference type="GO" id="GO:0005743">
    <property type="term" value="C:mitochondrial inner membrane"/>
    <property type="evidence" value="ECO:0007669"/>
    <property type="project" value="UniProtKB-SubCell"/>
</dbReference>
<protein>
    <submittedName>
        <fullName evidence="13 14">S-adenosylmethionine mitochondrial carrier protein-like</fullName>
    </submittedName>
</protein>
<proteinExistence type="inferred from homology"/>
<keyword evidence="5" id="KW-0677">Repeat</keyword>
<evidence type="ECO:0000256" key="2">
    <source>
        <dbReference type="ARBA" id="ARBA00006375"/>
    </source>
</evidence>
<sequence length="275" mass="29583">MEKVPPFSTSIIAGGAAGLTVDLSLFPLDTIKTRLQSQQGFWKSGGFKNVYRGIVPAAAGSVPCASLFFCTYNTCKNNLGCLVGKDFKPIVHLLSASAGEVVACSVRVPVEIVKQRLQATATKKSAAQLTIKLWQDEGILGFYRGLGSTILREVPFSCLQFPLWEILKTKWQERSGRPTAPWEGAVCGAIAGGFSAALTTPLDVAKTRIMLFTKSPDIPRLSSNKIPTVAETLGIIYRGEGIRGLFAGVTPRVTWITIGGVVFFGVYEYTVDALS</sequence>
<evidence type="ECO:0000313" key="13">
    <source>
        <dbReference type="RefSeq" id="XP_034254835.1"/>
    </source>
</evidence>
<dbReference type="InterPro" id="IPR023395">
    <property type="entry name" value="MCP_dom_sf"/>
</dbReference>
<gene>
    <name evidence="13 14" type="primary">LOC117653328</name>
</gene>
<evidence type="ECO:0000256" key="10">
    <source>
        <dbReference type="PROSITE-ProRule" id="PRU00282"/>
    </source>
</evidence>
<comment type="similarity">
    <text evidence="2 11">Belongs to the mitochondrial carrier (TC 2.A.29) family.</text>
</comment>
<keyword evidence="8" id="KW-0496">Mitochondrion</keyword>
<evidence type="ECO:0000256" key="9">
    <source>
        <dbReference type="ARBA" id="ARBA00023136"/>
    </source>
</evidence>
<feature type="repeat" description="Solcar" evidence="10">
    <location>
        <begin position="179"/>
        <end position="273"/>
    </location>
</feature>
<reference evidence="13 14" key="1">
    <citation type="submission" date="2025-04" db="UniProtKB">
        <authorList>
            <consortium name="RefSeq"/>
        </authorList>
    </citation>
    <scope>IDENTIFICATION</scope>
    <source>
        <tissue evidence="13 14">Total insect</tissue>
    </source>
</reference>
<evidence type="ECO:0000313" key="12">
    <source>
        <dbReference type="Proteomes" id="UP000515158"/>
    </source>
</evidence>
<name>A0A6P9AH53_THRPL</name>
<evidence type="ECO:0000256" key="6">
    <source>
        <dbReference type="ARBA" id="ARBA00022792"/>
    </source>
</evidence>
<comment type="subcellular location">
    <subcellularLocation>
        <location evidence="1">Mitochondrion inner membrane</location>
        <topology evidence="1">Multi-pass membrane protein</topology>
    </subcellularLocation>
</comment>
<keyword evidence="4 10" id="KW-0812">Transmembrane</keyword>
<dbReference type="GeneID" id="117653328"/>
<dbReference type="Proteomes" id="UP000515158">
    <property type="component" value="Unplaced"/>
</dbReference>
<dbReference type="SUPFAM" id="SSF103506">
    <property type="entry name" value="Mitochondrial carrier"/>
    <property type="match status" value="1"/>
</dbReference>
<dbReference type="Pfam" id="PF00153">
    <property type="entry name" value="Mito_carr"/>
    <property type="match status" value="4"/>
</dbReference>
<keyword evidence="12" id="KW-1185">Reference proteome</keyword>
<evidence type="ECO:0000256" key="7">
    <source>
        <dbReference type="ARBA" id="ARBA00022989"/>
    </source>
</evidence>
<dbReference type="OrthoDB" id="276989at2759"/>
<keyword evidence="7" id="KW-1133">Transmembrane helix</keyword>
<feature type="repeat" description="Solcar" evidence="10">
    <location>
        <begin position="5"/>
        <end position="78"/>
    </location>
</feature>
<keyword evidence="6" id="KW-0999">Mitochondrion inner membrane</keyword>
<accession>A0A6P9AH53</accession>
<dbReference type="Gene3D" id="1.50.40.10">
    <property type="entry name" value="Mitochondrial carrier domain"/>
    <property type="match status" value="1"/>
</dbReference>
<dbReference type="RefSeq" id="XP_034254835.1">
    <property type="nucleotide sequence ID" value="XM_034398944.1"/>
</dbReference>
<keyword evidence="9 10" id="KW-0472">Membrane</keyword>